<dbReference type="RefSeq" id="WP_344793243.1">
    <property type="nucleotide sequence ID" value="NZ_BAABAU010000001.1"/>
</dbReference>
<proteinExistence type="predicted"/>
<organism evidence="2 3">
    <name type="scientific">Frondihabitans peucedani</name>
    <dbReference type="NCBI Taxonomy" id="598626"/>
    <lineage>
        <taxon>Bacteria</taxon>
        <taxon>Bacillati</taxon>
        <taxon>Actinomycetota</taxon>
        <taxon>Actinomycetes</taxon>
        <taxon>Micrococcales</taxon>
        <taxon>Microbacteriaceae</taxon>
        <taxon>Frondihabitans</taxon>
    </lineage>
</organism>
<gene>
    <name evidence="2" type="ORF">GCM10022256_02670</name>
</gene>
<feature type="region of interest" description="Disordered" evidence="1">
    <location>
        <begin position="1"/>
        <end position="97"/>
    </location>
</feature>
<name>A0ABP8DXC7_9MICO</name>
<feature type="compositionally biased region" description="Low complexity" evidence="1">
    <location>
        <begin position="20"/>
        <end position="37"/>
    </location>
</feature>
<evidence type="ECO:0008006" key="4">
    <source>
        <dbReference type="Google" id="ProtNLM"/>
    </source>
</evidence>
<protein>
    <recommendedName>
        <fullName evidence="4">DUF5709 domain-containing protein</fullName>
    </recommendedName>
</protein>
<accession>A0ABP8DXC7</accession>
<comment type="caution">
    <text evidence="2">The sequence shown here is derived from an EMBL/GenBank/DDBJ whole genome shotgun (WGS) entry which is preliminary data.</text>
</comment>
<evidence type="ECO:0000313" key="3">
    <source>
        <dbReference type="Proteomes" id="UP001501594"/>
    </source>
</evidence>
<dbReference type="EMBL" id="BAABAU010000001">
    <property type="protein sequence ID" value="GAA4264655.1"/>
    <property type="molecule type" value="Genomic_DNA"/>
</dbReference>
<reference evidence="3" key="1">
    <citation type="journal article" date="2019" name="Int. J. Syst. Evol. Microbiol.">
        <title>The Global Catalogue of Microorganisms (GCM) 10K type strain sequencing project: providing services to taxonomists for standard genome sequencing and annotation.</title>
        <authorList>
            <consortium name="The Broad Institute Genomics Platform"/>
            <consortium name="The Broad Institute Genome Sequencing Center for Infectious Disease"/>
            <person name="Wu L."/>
            <person name="Ma J."/>
        </authorList>
    </citation>
    <scope>NUCLEOTIDE SEQUENCE [LARGE SCALE GENOMIC DNA]</scope>
    <source>
        <strain evidence="3">JCM 17442</strain>
    </source>
</reference>
<evidence type="ECO:0000313" key="2">
    <source>
        <dbReference type="EMBL" id="GAA4264655.1"/>
    </source>
</evidence>
<evidence type="ECO:0000256" key="1">
    <source>
        <dbReference type="SAM" id="MobiDB-lite"/>
    </source>
</evidence>
<keyword evidence="3" id="KW-1185">Reference proteome</keyword>
<dbReference type="Proteomes" id="UP001501594">
    <property type="component" value="Unassembled WGS sequence"/>
</dbReference>
<sequence length="97" mass="10308">MTEDEQSDQSQDDRNGDHNQAQAAQTGQKQTDAATDAPLNGGEHVESGSYTGTHEHGVDYDGAFTDSEIPEDDIAPGQTEADRAGFEGSYTESEGTE</sequence>